<dbReference type="Gene3D" id="2.10.70.100">
    <property type="match status" value="1"/>
</dbReference>
<evidence type="ECO:0000256" key="1">
    <source>
        <dbReference type="ARBA" id="ARBA00000085"/>
    </source>
</evidence>
<evidence type="ECO:0000256" key="2">
    <source>
        <dbReference type="ARBA" id="ARBA00012438"/>
    </source>
</evidence>
<dbReference type="InterPro" id="IPR000700">
    <property type="entry name" value="PAS-assoc_C"/>
</dbReference>
<dbReference type="PANTHER" id="PTHR43304">
    <property type="entry name" value="PHYTOCHROME-LIKE PROTEIN CPH1"/>
    <property type="match status" value="1"/>
</dbReference>
<evidence type="ECO:0000256" key="3">
    <source>
        <dbReference type="ARBA" id="ARBA00022553"/>
    </source>
</evidence>
<gene>
    <name evidence="9" type="ORF">CKO42_09230</name>
</gene>
<dbReference type="NCBIfam" id="TIGR00229">
    <property type="entry name" value="sensory_box"/>
    <property type="match status" value="1"/>
</dbReference>
<evidence type="ECO:0000313" key="10">
    <source>
        <dbReference type="Proteomes" id="UP001138768"/>
    </source>
</evidence>
<feature type="domain" description="PAS" evidence="7">
    <location>
        <begin position="194"/>
        <end position="265"/>
    </location>
</feature>
<comment type="caution">
    <text evidence="9">The sequence shown here is derived from an EMBL/GenBank/DDBJ whole genome shotgun (WGS) entry which is preliminary data.</text>
</comment>
<evidence type="ECO:0000256" key="5">
    <source>
        <dbReference type="ARBA" id="ARBA00022777"/>
    </source>
</evidence>
<dbReference type="AlphaFoldDB" id="A0A9X0W7S4"/>
<dbReference type="InterPro" id="IPR000014">
    <property type="entry name" value="PAS"/>
</dbReference>
<dbReference type="CDD" id="cd00130">
    <property type="entry name" value="PAS"/>
    <property type="match status" value="2"/>
</dbReference>
<dbReference type="SMART" id="SM00086">
    <property type="entry name" value="PAC"/>
    <property type="match status" value="2"/>
</dbReference>
<evidence type="ECO:0000256" key="6">
    <source>
        <dbReference type="SAM" id="Coils"/>
    </source>
</evidence>
<keyword evidence="10" id="KW-1185">Reference proteome</keyword>
<keyword evidence="3" id="KW-0597">Phosphoprotein</keyword>
<dbReference type="SMART" id="SM00091">
    <property type="entry name" value="PAS"/>
    <property type="match status" value="2"/>
</dbReference>
<dbReference type="EMBL" id="NRRY01000012">
    <property type="protein sequence ID" value="MBK1618612.1"/>
    <property type="molecule type" value="Genomic_DNA"/>
</dbReference>
<feature type="domain" description="PAC" evidence="8">
    <location>
        <begin position="116"/>
        <end position="168"/>
    </location>
</feature>
<sequence length="389" mass="43985">MLGNAFVLGPEGRRLRKTRVDMLQCKKDNSKQLPENLQRSQIELPALLGALDNLSTYVYTKDLEGRYTYANQLACQLLDRALHEVIGKTDPELFSPERCNEAIATDQRVLATGATVALDETLARPNQRPRTFWSVKAPLRDEQGRIIGLIGISTDITERKRTEQRAKAEQQRLAQRVEERTEQLAAEVERHALTSDQLRLAIDGAELGVWEYHLQPERFFWSKRCKRHLGLPAGEQPSYAGFMARIHPEDRTRVQRLIEHSLQTRQDYAAEYRLRWVDGSEHSISALGRVYCDAAGEPTHLAGVTQDITRANRPSNACSNARMLLGVSSPRFRAITIPRRLDWRCWIPSCAIGASMSAWPAPTGIRWPPISGAACGRWCRIWPQPSSQG</sequence>
<dbReference type="InterPro" id="IPR013655">
    <property type="entry name" value="PAS_fold_3"/>
</dbReference>
<reference evidence="9 10" key="1">
    <citation type="journal article" date="2020" name="Microorganisms">
        <title>Osmotic Adaptation and Compatible Solute Biosynthesis of Phototrophic Bacteria as Revealed from Genome Analyses.</title>
        <authorList>
            <person name="Imhoff J.F."/>
            <person name="Rahn T."/>
            <person name="Kunzel S."/>
            <person name="Keller A."/>
            <person name="Neulinger S.C."/>
        </authorList>
    </citation>
    <scope>NUCLEOTIDE SEQUENCE [LARGE SCALE GENOMIC DNA]</scope>
    <source>
        <strain evidence="9 10">DSM 25653</strain>
    </source>
</reference>
<evidence type="ECO:0000259" key="8">
    <source>
        <dbReference type="PROSITE" id="PS50113"/>
    </source>
</evidence>
<evidence type="ECO:0000313" key="9">
    <source>
        <dbReference type="EMBL" id="MBK1618612.1"/>
    </source>
</evidence>
<feature type="coiled-coil region" evidence="6">
    <location>
        <begin position="159"/>
        <end position="187"/>
    </location>
</feature>
<proteinExistence type="predicted"/>
<keyword evidence="4" id="KW-0808">Transferase</keyword>
<evidence type="ECO:0000259" key="7">
    <source>
        <dbReference type="PROSITE" id="PS50112"/>
    </source>
</evidence>
<dbReference type="InterPro" id="IPR052162">
    <property type="entry name" value="Sensor_kinase/Photoreceptor"/>
</dbReference>
<dbReference type="InterPro" id="IPR001610">
    <property type="entry name" value="PAC"/>
</dbReference>
<name>A0A9X0W7S4_9GAMM</name>
<evidence type="ECO:0000256" key="4">
    <source>
        <dbReference type="ARBA" id="ARBA00022679"/>
    </source>
</evidence>
<dbReference type="PROSITE" id="PS50112">
    <property type="entry name" value="PAS"/>
    <property type="match status" value="2"/>
</dbReference>
<dbReference type="InterPro" id="IPR035965">
    <property type="entry name" value="PAS-like_dom_sf"/>
</dbReference>
<feature type="domain" description="PAS" evidence="7">
    <location>
        <begin position="43"/>
        <end position="113"/>
    </location>
</feature>
<dbReference type="Gene3D" id="3.30.450.20">
    <property type="entry name" value="PAS domain"/>
    <property type="match status" value="2"/>
</dbReference>
<dbReference type="Pfam" id="PF08447">
    <property type="entry name" value="PAS_3"/>
    <property type="match status" value="1"/>
</dbReference>
<dbReference type="InterPro" id="IPR013656">
    <property type="entry name" value="PAS_4"/>
</dbReference>
<comment type="catalytic activity">
    <reaction evidence="1">
        <text>ATP + protein L-histidine = ADP + protein N-phospho-L-histidine.</text>
        <dbReference type="EC" id="2.7.13.3"/>
    </reaction>
</comment>
<dbReference type="SUPFAM" id="SSF55785">
    <property type="entry name" value="PYP-like sensor domain (PAS domain)"/>
    <property type="match status" value="2"/>
</dbReference>
<dbReference type="Proteomes" id="UP001138768">
    <property type="component" value="Unassembled WGS sequence"/>
</dbReference>
<accession>A0A9X0W7S4</accession>
<keyword evidence="5" id="KW-0418">Kinase</keyword>
<protein>
    <recommendedName>
        <fullName evidence="2">histidine kinase</fullName>
        <ecNumber evidence="2">2.7.13.3</ecNumber>
    </recommendedName>
</protein>
<keyword evidence="6" id="KW-0175">Coiled coil</keyword>
<dbReference type="EC" id="2.7.13.3" evidence="2"/>
<dbReference type="PANTHER" id="PTHR43304:SF1">
    <property type="entry name" value="PAC DOMAIN-CONTAINING PROTEIN"/>
    <property type="match status" value="1"/>
</dbReference>
<organism evidence="9 10">
    <name type="scientific">Lamprobacter modestohalophilus</name>
    <dbReference type="NCBI Taxonomy" id="1064514"/>
    <lineage>
        <taxon>Bacteria</taxon>
        <taxon>Pseudomonadati</taxon>
        <taxon>Pseudomonadota</taxon>
        <taxon>Gammaproteobacteria</taxon>
        <taxon>Chromatiales</taxon>
        <taxon>Chromatiaceae</taxon>
        <taxon>Lamprobacter</taxon>
    </lineage>
</organism>
<dbReference type="Pfam" id="PF08448">
    <property type="entry name" value="PAS_4"/>
    <property type="match status" value="1"/>
</dbReference>
<dbReference type="GO" id="GO:0004673">
    <property type="term" value="F:protein histidine kinase activity"/>
    <property type="evidence" value="ECO:0007669"/>
    <property type="project" value="UniProtKB-EC"/>
</dbReference>
<dbReference type="PROSITE" id="PS50113">
    <property type="entry name" value="PAC"/>
    <property type="match status" value="1"/>
</dbReference>